<feature type="region of interest" description="Disordered" evidence="1">
    <location>
        <begin position="289"/>
        <end position="308"/>
    </location>
</feature>
<dbReference type="AlphaFoldDB" id="A0AA39HU79"/>
<keyword evidence="2" id="KW-0472">Membrane</keyword>
<dbReference type="EMBL" id="JAUCMV010000003">
    <property type="protein sequence ID" value="KAK0411449.1"/>
    <property type="molecule type" value="Genomic_DNA"/>
</dbReference>
<keyword evidence="2" id="KW-0812">Transmembrane</keyword>
<keyword evidence="3" id="KW-0732">Signal</keyword>
<sequence length="308" mass="35168">MDHIVIGLFLVALLGCPWEAQAYGEAWDLDAPCQPYVKKLAAAQAEMVQCASNFSSPPKVCTNCIDQYIALKQTEHDTQALTTITSLDNTTCARVIYGNYLVSYSWEISDAVSRRIWDQSRCVSCLKINWDLEHGNSTFDYEDSTVKFEVKLLQWRNCINNVTDHSDNTTEICENCMTHFNALFKYYWQIYTAPESDFCVDVETTMNDTMNIWHNVWRCGDDFRPVDRHHDVTMLIFASVFLGVITFLFYAGSFIQAERAHRNIIQYSRMNPPSALRSRLLSSSTLADDFSSTTSTTQGFLRAPPSVR</sequence>
<dbReference type="InterPro" id="IPR019172">
    <property type="entry name" value="Osteopetrosis-assoc_TM_1"/>
</dbReference>
<feature type="compositionally biased region" description="Polar residues" evidence="1">
    <location>
        <begin position="290"/>
        <end position="299"/>
    </location>
</feature>
<dbReference type="Pfam" id="PF09777">
    <property type="entry name" value="OSTMP1"/>
    <property type="match status" value="1"/>
</dbReference>
<dbReference type="PANTHER" id="PTHR15644:SF2">
    <property type="entry name" value="OSTEOPETROSIS-ASSOCIATED TRANSMEMBRANE PROTEIN 1"/>
    <property type="match status" value="1"/>
</dbReference>
<dbReference type="GO" id="GO:0005829">
    <property type="term" value="C:cytosol"/>
    <property type="evidence" value="ECO:0007669"/>
    <property type="project" value="TreeGrafter"/>
</dbReference>
<evidence type="ECO:0008006" key="6">
    <source>
        <dbReference type="Google" id="ProtNLM"/>
    </source>
</evidence>
<feature type="chain" id="PRO_5041421467" description="Osteopetrosis-associated transmembrane protein 1" evidence="3">
    <location>
        <begin position="23"/>
        <end position="308"/>
    </location>
</feature>
<gene>
    <name evidence="4" type="ORF">QR680_005657</name>
</gene>
<protein>
    <recommendedName>
        <fullName evidence="6">Osteopetrosis-associated transmembrane protein 1</fullName>
    </recommendedName>
</protein>
<name>A0AA39HU79_9BILA</name>
<feature type="transmembrane region" description="Helical" evidence="2">
    <location>
        <begin position="232"/>
        <end position="252"/>
    </location>
</feature>
<dbReference type="Proteomes" id="UP001175271">
    <property type="component" value="Unassembled WGS sequence"/>
</dbReference>
<evidence type="ECO:0000313" key="4">
    <source>
        <dbReference type="EMBL" id="KAK0411449.1"/>
    </source>
</evidence>
<comment type="caution">
    <text evidence="4">The sequence shown here is derived from an EMBL/GenBank/DDBJ whole genome shotgun (WGS) entry which is preliminary data.</text>
</comment>
<dbReference type="PANTHER" id="PTHR15644">
    <property type="entry name" value="OSTEOPETROSIS ASSOCIATED TRANSMEMBRANE PROTEIN 1"/>
    <property type="match status" value="1"/>
</dbReference>
<accession>A0AA39HU79</accession>
<evidence type="ECO:0000313" key="5">
    <source>
        <dbReference type="Proteomes" id="UP001175271"/>
    </source>
</evidence>
<keyword evidence="5" id="KW-1185">Reference proteome</keyword>
<keyword evidence="2" id="KW-1133">Transmembrane helix</keyword>
<evidence type="ECO:0000256" key="2">
    <source>
        <dbReference type="SAM" id="Phobius"/>
    </source>
</evidence>
<evidence type="ECO:0000256" key="3">
    <source>
        <dbReference type="SAM" id="SignalP"/>
    </source>
</evidence>
<evidence type="ECO:0000256" key="1">
    <source>
        <dbReference type="SAM" id="MobiDB-lite"/>
    </source>
</evidence>
<reference evidence="4" key="1">
    <citation type="submission" date="2023-06" db="EMBL/GenBank/DDBJ databases">
        <title>Genomic analysis of the entomopathogenic nematode Steinernema hermaphroditum.</title>
        <authorList>
            <person name="Schwarz E.M."/>
            <person name="Heppert J.K."/>
            <person name="Baniya A."/>
            <person name="Schwartz H.T."/>
            <person name="Tan C.-H."/>
            <person name="Antoshechkin I."/>
            <person name="Sternberg P.W."/>
            <person name="Goodrich-Blair H."/>
            <person name="Dillman A.R."/>
        </authorList>
    </citation>
    <scope>NUCLEOTIDE SEQUENCE</scope>
    <source>
        <strain evidence="4">PS9179</strain>
        <tissue evidence="4">Whole animal</tissue>
    </source>
</reference>
<organism evidence="4 5">
    <name type="scientific">Steinernema hermaphroditum</name>
    <dbReference type="NCBI Taxonomy" id="289476"/>
    <lineage>
        <taxon>Eukaryota</taxon>
        <taxon>Metazoa</taxon>
        <taxon>Ecdysozoa</taxon>
        <taxon>Nematoda</taxon>
        <taxon>Chromadorea</taxon>
        <taxon>Rhabditida</taxon>
        <taxon>Tylenchina</taxon>
        <taxon>Panagrolaimomorpha</taxon>
        <taxon>Strongyloidoidea</taxon>
        <taxon>Steinernematidae</taxon>
        <taxon>Steinernema</taxon>
    </lineage>
</organism>
<feature type="signal peptide" evidence="3">
    <location>
        <begin position="1"/>
        <end position="22"/>
    </location>
</feature>
<proteinExistence type="predicted"/>